<evidence type="ECO:0000313" key="13">
    <source>
        <dbReference type="EMBL" id="PSS26555.1"/>
    </source>
</evidence>
<evidence type="ECO:0000256" key="11">
    <source>
        <dbReference type="ARBA" id="ARBA00023134"/>
    </source>
</evidence>
<dbReference type="InParanoid" id="A0A2R6RDB1"/>
<evidence type="ECO:0000256" key="9">
    <source>
        <dbReference type="ARBA" id="ARBA00022741"/>
    </source>
</evidence>
<dbReference type="OrthoDB" id="60371at2759"/>
<accession>A0A2R6RDB1</accession>
<evidence type="ECO:0000256" key="12">
    <source>
        <dbReference type="RuleBase" id="RU003843"/>
    </source>
</evidence>
<evidence type="ECO:0000256" key="10">
    <source>
        <dbReference type="ARBA" id="ARBA00022946"/>
    </source>
</evidence>
<keyword evidence="14" id="KW-1185">Reference proteome</keyword>
<comment type="subunit">
    <text evidence="12">Homodimer.</text>
</comment>
<dbReference type="Gene3D" id="3.90.870.10">
    <property type="entry name" value="DHBP synthase"/>
    <property type="match status" value="1"/>
</dbReference>
<dbReference type="GO" id="GO:0005525">
    <property type="term" value="F:GTP binding"/>
    <property type="evidence" value="ECO:0007669"/>
    <property type="project" value="UniProtKB-KW"/>
</dbReference>
<comment type="pathway">
    <text evidence="2 12">Cofactor biosynthesis; riboflavin biosynthesis; 2-hydroxy-3-oxobutyl phosphate from D-ribulose 5-phosphate: step 1/1.</text>
</comment>
<evidence type="ECO:0000256" key="6">
    <source>
        <dbReference type="ARBA" id="ARBA00022619"/>
    </source>
</evidence>
<dbReference type="GO" id="GO:0046872">
    <property type="term" value="F:metal ion binding"/>
    <property type="evidence" value="ECO:0007669"/>
    <property type="project" value="UniProtKB-KW"/>
</dbReference>
<sequence length="339" mass="37242">MAASALNLYRSSIPLSRSQGYNGLQCVNPFMTNGNMLDLVSTSLSRKLCFSFKVDSRARAALVFGEGDFLSYPNSNSVPGYSIENNKADQPTGIEIQPDAVAFGTFSEEITPTSISFFTDDDEFDLDHPTEGFSSIPEAIEDIRQGKFVIVVDDEDRENEGDLIMAASLVTPEAMAFIVKYGTGIVCVSMKGEDLERLQLPLMVLQKENDEKLCTAFTVSVDAKYGTTTGVSARDRARTILDLSSRDSKPEDFNRPGHIFPLKYREGGVLKRAGHTEASVDLAVLAGLDPVAVLCEIVDDDGSMARLPKLRQFAQAEILKIISIADLIRERLEMDKIFL</sequence>
<dbReference type="InterPro" id="IPR000422">
    <property type="entry name" value="DHBP_synthase_RibB"/>
</dbReference>
<evidence type="ECO:0000256" key="2">
    <source>
        <dbReference type="ARBA" id="ARBA00004904"/>
    </source>
</evidence>
<dbReference type="HAMAP" id="MF_00180">
    <property type="entry name" value="RibB"/>
    <property type="match status" value="1"/>
</dbReference>
<dbReference type="Pfam" id="PF00926">
    <property type="entry name" value="DHBP_synthase"/>
    <property type="match status" value="1"/>
</dbReference>
<reference evidence="14" key="2">
    <citation type="journal article" date="2018" name="BMC Genomics">
        <title>A manually annotated Actinidia chinensis var. chinensis (kiwifruit) genome highlights the challenges associated with draft genomes and gene prediction in plants.</title>
        <authorList>
            <person name="Pilkington S.M."/>
            <person name="Crowhurst R."/>
            <person name="Hilario E."/>
            <person name="Nardozza S."/>
            <person name="Fraser L."/>
            <person name="Peng Y."/>
            <person name="Gunaseelan K."/>
            <person name="Simpson R."/>
            <person name="Tahir J."/>
            <person name="Deroles S.C."/>
            <person name="Templeton K."/>
            <person name="Luo Z."/>
            <person name="Davy M."/>
            <person name="Cheng C."/>
            <person name="McNeilage M."/>
            <person name="Scaglione D."/>
            <person name="Liu Y."/>
            <person name="Zhang Q."/>
            <person name="Datson P."/>
            <person name="De Silva N."/>
            <person name="Gardiner S.E."/>
            <person name="Bassett H."/>
            <person name="Chagne D."/>
            <person name="McCallum J."/>
            <person name="Dzierzon H."/>
            <person name="Deng C."/>
            <person name="Wang Y.Y."/>
            <person name="Barron L."/>
            <person name="Manako K."/>
            <person name="Bowen J."/>
            <person name="Foster T.M."/>
            <person name="Erridge Z.A."/>
            <person name="Tiffin H."/>
            <person name="Waite C.N."/>
            <person name="Davies K.M."/>
            <person name="Grierson E.P."/>
            <person name="Laing W.A."/>
            <person name="Kirk R."/>
            <person name="Chen X."/>
            <person name="Wood M."/>
            <person name="Montefiori M."/>
            <person name="Brummell D.A."/>
            <person name="Schwinn K.E."/>
            <person name="Catanach A."/>
            <person name="Fullerton C."/>
            <person name="Li D."/>
            <person name="Meiyalaghan S."/>
            <person name="Nieuwenhuizen N."/>
            <person name="Read N."/>
            <person name="Prakash R."/>
            <person name="Hunter D."/>
            <person name="Zhang H."/>
            <person name="McKenzie M."/>
            <person name="Knabel M."/>
            <person name="Harris A."/>
            <person name="Allan A.C."/>
            <person name="Gleave A."/>
            <person name="Chen A."/>
            <person name="Janssen B.J."/>
            <person name="Plunkett B."/>
            <person name="Ampomah-Dwamena C."/>
            <person name="Voogd C."/>
            <person name="Leif D."/>
            <person name="Lafferty D."/>
            <person name="Souleyre E.J.F."/>
            <person name="Varkonyi-Gasic E."/>
            <person name="Gambi F."/>
            <person name="Hanley J."/>
            <person name="Yao J.L."/>
            <person name="Cheung J."/>
            <person name="David K.M."/>
            <person name="Warren B."/>
            <person name="Marsh K."/>
            <person name="Snowden K.C."/>
            <person name="Lin-Wang K."/>
            <person name="Brian L."/>
            <person name="Martinez-Sanchez M."/>
            <person name="Wang M."/>
            <person name="Ileperuma N."/>
            <person name="Macnee N."/>
            <person name="Campin R."/>
            <person name="McAtee P."/>
            <person name="Drummond R.S.M."/>
            <person name="Espley R.V."/>
            <person name="Ireland H.S."/>
            <person name="Wu R."/>
            <person name="Atkinson R.G."/>
            <person name="Karunairetnam S."/>
            <person name="Bulley S."/>
            <person name="Chunkath S."/>
            <person name="Hanley Z."/>
            <person name="Storey R."/>
            <person name="Thrimawithana A.H."/>
            <person name="Thomson S."/>
            <person name="David C."/>
            <person name="Testolin R."/>
            <person name="Huang H."/>
            <person name="Hellens R.P."/>
            <person name="Schaffer R.J."/>
        </authorList>
    </citation>
    <scope>NUCLEOTIDE SEQUENCE [LARGE SCALE GENOMIC DNA]</scope>
    <source>
        <strain evidence="14">cv. Red5</strain>
    </source>
</reference>
<comment type="similarity">
    <text evidence="4">In the C-terminal section; belongs to the GTP cyclohydrolase II family.</text>
</comment>
<keyword evidence="12" id="KW-0460">Magnesium</keyword>
<keyword evidence="12" id="KW-0464">Manganese</keyword>
<evidence type="ECO:0000256" key="3">
    <source>
        <dbReference type="ARBA" id="ARBA00005520"/>
    </source>
</evidence>
<keyword evidence="10" id="KW-0809">Transit peptide</keyword>
<evidence type="ECO:0000256" key="7">
    <source>
        <dbReference type="ARBA" id="ARBA00022640"/>
    </source>
</evidence>
<dbReference type="GO" id="GO:0009231">
    <property type="term" value="P:riboflavin biosynthetic process"/>
    <property type="evidence" value="ECO:0007669"/>
    <property type="project" value="UniProtKB-UniPathway"/>
</dbReference>
<dbReference type="SUPFAM" id="SSF55821">
    <property type="entry name" value="YrdC/RibB"/>
    <property type="match status" value="1"/>
</dbReference>
<dbReference type="EMBL" id="NKQK01000007">
    <property type="protein sequence ID" value="PSS26555.1"/>
    <property type="molecule type" value="Genomic_DNA"/>
</dbReference>
<keyword evidence="12" id="KW-0456">Lyase</keyword>
<evidence type="ECO:0000256" key="5">
    <source>
        <dbReference type="ARBA" id="ARBA00022528"/>
    </source>
</evidence>
<dbReference type="NCBIfam" id="TIGR00506">
    <property type="entry name" value="ribB"/>
    <property type="match status" value="1"/>
</dbReference>
<dbReference type="FunFam" id="3.90.870.10:FF:000005">
    <property type="entry name" value="Bifunctional riboflavin biosynthesis protein RIBA 1 chloroplastic"/>
    <property type="match status" value="1"/>
</dbReference>
<evidence type="ECO:0000256" key="4">
    <source>
        <dbReference type="ARBA" id="ARBA00008976"/>
    </source>
</evidence>
<keyword evidence="6 12" id="KW-0686">Riboflavin biosynthesis</keyword>
<name>A0A2R6RDB1_ACTCC</name>
<proteinExistence type="inferred from homology"/>
<keyword evidence="13" id="KW-0378">Hydrolase</keyword>
<dbReference type="STRING" id="1590841.A0A2R6RDB1"/>
<evidence type="ECO:0000256" key="1">
    <source>
        <dbReference type="ARBA" id="ARBA00004229"/>
    </source>
</evidence>
<dbReference type="Gramene" id="PSS26555">
    <property type="protein sequence ID" value="PSS26555"/>
    <property type="gene ID" value="CEY00_Acc07970"/>
</dbReference>
<protein>
    <recommendedName>
        <fullName evidence="12">3,4-dihydroxy-2-butanone 4-phosphate synthase</fullName>
        <shortName evidence="12">DHBP synthase</shortName>
        <ecNumber evidence="12">4.1.99.12</ecNumber>
    </recommendedName>
</protein>
<dbReference type="InterPro" id="IPR017945">
    <property type="entry name" value="DHBP_synth_RibB-like_a/b_dom"/>
</dbReference>
<comment type="similarity">
    <text evidence="12">Belongs to the DHBP synthase family.</text>
</comment>
<comment type="similarity">
    <text evidence="3">In the N-terminal section; belongs to the DHBP synthase family.</text>
</comment>
<evidence type="ECO:0000256" key="8">
    <source>
        <dbReference type="ARBA" id="ARBA00022723"/>
    </source>
</evidence>
<organism evidence="13 14">
    <name type="scientific">Actinidia chinensis var. chinensis</name>
    <name type="common">Chinese soft-hair kiwi</name>
    <dbReference type="NCBI Taxonomy" id="1590841"/>
    <lineage>
        <taxon>Eukaryota</taxon>
        <taxon>Viridiplantae</taxon>
        <taxon>Streptophyta</taxon>
        <taxon>Embryophyta</taxon>
        <taxon>Tracheophyta</taxon>
        <taxon>Spermatophyta</taxon>
        <taxon>Magnoliopsida</taxon>
        <taxon>eudicotyledons</taxon>
        <taxon>Gunneridae</taxon>
        <taxon>Pentapetalae</taxon>
        <taxon>asterids</taxon>
        <taxon>Ericales</taxon>
        <taxon>Actinidiaceae</taxon>
        <taxon>Actinidia</taxon>
    </lineage>
</organism>
<keyword evidence="8 12" id="KW-0479">Metal-binding</keyword>
<dbReference type="OMA" id="KICTAFT"/>
<reference evidence="13 14" key="1">
    <citation type="submission" date="2017-07" db="EMBL/GenBank/DDBJ databases">
        <title>An improved, manually edited Actinidia chinensis var. chinensis (kiwifruit) genome highlights the challenges associated with draft genomes and gene prediction in plants.</title>
        <authorList>
            <person name="Pilkington S."/>
            <person name="Crowhurst R."/>
            <person name="Hilario E."/>
            <person name="Nardozza S."/>
            <person name="Fraser L."/>
            <person name="Peng Y."/>
            <person name="Gunaseelan K."/>
            <person name="Simpson R."/>
            <person name="Tahir J."/>
            <person name="Deroles S."/>
            <person name="Templeton K."/>
            <person name="Luo Z."/>
            <person name="Davy M."/>
            <person name="Cheng C."/>
            <person name="Mcneilage M."/>
            <person name="Scaglione D."/>
            <person name="Liu Y."/>
            <person name="Zhang Q."/>
            <person name="Datson P."/>
            <person name="De Silva N."/>
            <person name="Gardiner S."/>
            <person name="Bassett H."/>
            <person name="Chagne D."/>
            <person name="Mccallum J."/>
            <person name="Dzierzon H."/>
            <person name="Deng C."/>
            <person name="Wang Y.-Y."/>
            <person name="Barron N."/>
            <person name="Manako K."/>
            <person name="Bowen J."/>
            <person name="Foster T."/>
            <person name="Erridge Z."/>
            <person name="Tiffin H."/>
            <person name="Waite C."/>
            <person name="Davies K."/>
            <person name="Grierson E."/>
            <person name="Laing W."/>
            <person name="Kirk R."/>
            <person name="Chen X."/>
            <person name="Wood M."/>
            <person name="Montefiori M."/>
            <person name="Brummell D."/>
            <person name="Schwinn K."/>
            <person name="Catanach A."/>
            <person name="Fullerton C."/>
            <person name="Li D."/>
            <person name="Meiyalaghan S."/>
            <person name="Nieuwenhuizen N."/>
            <person name="Read N."/>
            <person name="Prakash R."/>
            <person name="Hunter D."/>
            <person name="Zhang H."/>
            <person name="Mckenzie M."/>
            <person name="Knabel M."/>
            <person name="Harris A."/>
            <person name="Allan A."/>
            <person name="Chen A."/>
            <person name="Janssen B."/>
            <person name="Plunkett B."/>
            <person name="Dwamena C."/>
            <person name="Voogd C."/>
            <person name="Leif D."/>
            <person name="Lafferty D."/>
            <person name="Souleyre E."/>
            <person name="Varkonyi-Gasic E."/>
            <person name="Gambi F."/>
            <person name="Hanley J."/>
            <person name="Yao J.-L."/>
            <person name="Cheung J."/>
            <person name="David K."/>
            <person name="Warren B."/>
            <person name="Marsh K."/>
            <person name="Snowden K."/>
            <person name="Lin-Wang K."/>
            <person name="Brian L."/>
            <person name="Martinez-Sanchez M."/>
            <person name="Wang M."/>
            <person name="Ileperuma N."/>
            <person name="Macnee N."/>
            <person name="Campin R."/>
            <person name="Mcatee P."/>
            <person name="Drummond R."/>
            <person name="Espley R."/>
            <person name="Ireland H."/>
            <person name="Wu R."/>
            <person name="Atkinson R."/>
            <person name="Karunairetnam S."/>
            <person name="Bulley S."/>
            <person name="Chunkath S."/>
            <person name="Hanley Z."/>
            <person name="Storey R."/>
            <person name="Thrimawithana A."/>
            <person name="Thomson S."/>
            <person name="David C."/>
            <person name="Testolin R."/>
        </authorList>
    </citation>
    <scope>NUCLEOTIDE SEQUENCE [LARGE SCALE GENOMIC DNA]</scope>
    <source>
        <strain evidence="14">cv. Red5</strain>
        <tissue evidence="13">Young leaf</tissue>
    </source>
</reference>
<dbReference type="PANTHER" id="PTHR21327">
    <property type="entry name" value="GTP CYCLOHYDROLASE II-RELATED"/>
    <property type="match status" value="1"/>
</dbReference>
<keyword evidence="7" id="KW-0934">Plastid</keyword>
<dbReference type="Proteomes" id="UP000241394">
    <property type="component" value="Chromosome LG7"/>
</dbReference>
<keyword evidence="11" id="KW-0342">GTP-binding</keyword>
<comment type="subcellular location">
    <subcellularLocation>
        <location evidence="1">Plastid</location>
        <location evidence="1">Chloroplast</location>
    </subcellularLocation>
</comment>
<gene>
    <name evidence="13" type="ORF">CEY00_Acc07970</name>
</gene>
<dbReference type="GO" id="GO:0009507">
    <property type="term" value="C:chloroplast"/>
    <property type="evidence" value="ECO:0007669"/>
    <property type="project" value="UniProtKB-SubCell"/>
</dbReference>
<evidence type="ECO:0000313" key="14">
    <source>
        <dbReference type="Proteomes" id="UP000241394"/>
    </source>
</evidence>
<dbReference type="GO" id="GO:0008686">
    <property type="term" value="F:3,4-dihydroxy-2-butanone-4-phosphate synthase activity"/>
    <property type="evidence" value="ECO:0007669"/>
    <property type="project" value="UniProtKB-EC"/>
</dbReference>
<comment type="caution">
    <text evidence="13">The sequence shown here is derived from an EMBL/GenBank/DDBJ whole genome shotgun (WGS) entry which is preliminary data.</text>
</comment>
<comment type="catalytic activity">
    <reaction evidence="12">
        <text>D-ribulose 5-phosphate = (2S)-2-hydroxy-3-oxobutyl phosphate + formate + H(+)</text>
        <dbReference type="Rhea" id="RHEA:18457"/>
        <dbReference type="ChEBI" id="CHEBI:15378"/>
        <dbReference type="ChEBI" id="CHEBI:15740"/>
        <dbReference type="ChEBI" id="CHEBI:58121"/>
        <dbReference type="ChEBI" id="CHEBI:58830"/>
        <dbReference type="EC" id="4.1.99.12"/>
    </reaction>
</comment>
<comment type="function">
    <text evidence="12">Catalyzes the conversion of D-ribulose 5-phosphate to formate and 3,4-dihydroxy-2-butanone 4-phosphate.</text>
</comment>
<keyword evidence="5" id="KW-0150">Chloroplast</keyword>
<dbReference type="PANTHER" id="PTHR21327:SF18">
    <property type="entry name" value="3,4-DIHYDROXY-2-BUTANONE 4-PHOSPHATE SYNTHASE"/>
    <property type="match status" value="1"/>
</dbReference>
<dbReference type="UniPathway" id="UPA00275">
    <property type="reaction ID" value="UER00399"/>
</dbReference>
<keyword evidence="9" id="KW-0547">Nucleotide-binding</keyword>
<dbReference type="EC" id="4.1.99.12" evidence="12"/>
<dbReference type="AlphaFoldDB" id="A0A2R6RDB1"/>
<comment type="cofactor">
    <cofactor evidence="12">
        <name>Mg(2+)</name>
        <dbReference type="ChEBI" id="CHEBI:18420"/>
    </cofactor>
    <cofactor evidence="12">
        <name>Mn(2+)</name>
        <dbReference type="ChEBI" id="CHEBI:29035"/>
    </cofactor>
    <text evidence="12">Binds 2 divalent metal cations per subunit. Magnesium or manganese.</text>
</comment>
<dbReference type="GO" id="GO:0016787">
    <property type="term" value="F:hydrolase activity"/>
    <property type="evidence" value="ECO:0007669"/>
    <property type="project" value="UniProtKB-KW"/>
</dbReference>